<reference evidence="1" key="1">
    <citation type="submission" date="2024-03" db="EMBL/GenBank/DDBJ databases">
        <title>Whole genome sequecning of epiphytes from Marcgravia umbellata leaves.</title>
        <authorList>
            <person name="Kumar G."/>
            <person name="Savka M.A."/>
        </authorList>
    </citation>
    <scope>NUCLEOTIDE SEQUENCE</scope>
    <source>
        <strain evidence="1">RIT_BL5</strain>
    </source>
</reference>
<dbReference type="EMBL" id="JBBKAR010000019">
    <property type="protein sequence ID" value="MEJ8303544.1"/>
    <property type="molecule type" value="Genomic_DNA"/>
</dbReference>
<name>A0ACC6P9C4_9BACL</name>
<evidence type="ECO:0000313" key="2">
    <source>
        <dbReference type="Proteomes" id="UP001380953"/>
    </source>
</evidence>
<comment type="caution">
    <text evidence="1">The sequence shown here is derived from an EMBL/GenBank/DDBJ whole genome shotgun (WGS) entry which is preliminary data.</text>
</comment>
<dbReference type="Proteomes" id="UP001380953">
    <property type="component" value="Unassembled WGS sequence"/>
</dbReference>
<accession>A0ACC6P9C4</accession>
<keyword evidence="2" id="KW-1185">Reference proteome</keyword>
<organism evidence="1 2">
    <name type="scientific">Saccharibacillus sacchari</name>
    <dbReference type="NCBI Taxonomy" id="456493"/>
    <lineage>
        <taxon>Bacteria</taxon>
        <taxon>Bacillati</taxon>
        <taxon>Bacillota</taxon>
        <taxon>Bacilli</taxon>
        <taxon>Bacillales</taxon>
        <taxon>Paenibacillaceae</taxon>
        <taxon>Saccharibacillus</taxon>
    </lineage>
</organism>
<gene>
    <name evidence="1" type="ORF">WKI47_06395</name>
</gene>
<protein>
    <submittedName>
        <fullName evidence="1">Uncharacterized protein</fullName>
    </submittedName>
</protein>
<proteinExistence type="predicted"/>
<sequence length="344" mass="36279">MAYCTNCGAEIQAGEIHVCPLEPKEAGTPQPISSGVSLEKNSSGTPQASPEPTSPSIPAQPDIPSAAQASSTVPGSVPPPSNVPVPVPPPSREESADQARHNEQAGQPGQPGAASATASRLADAAKSEWSKLDTGKLLGLLKNPLSALHLRGDRDLLLGIFGLLSPLLGFLIWAWAFKRNLINGLTDGFTDTGFFDGDLDSLSGSLNDRIIIVGPMFMASLISVLVLLAAAYLLGNWRGQDKQSLREGWIRLSGVQFFAGALFLVSAVLVFMSTSASLLLVGATLLLAFVLTQYAAIRMFRIAEERVSLFLALTVAIQTVAIALILNGFSTQLAEGFQDLLRGF</sequence>
<evidence type="ECO:0000313" key="1">
    <source>
        <dbReference type="EMBL" id="MEJ8303544.1"/>
    </source>
</evidence>